<dbReference type="SUPFAM" id="SSF57667">
    <property type="entry name" value="beta-beta-alpha zinc fingers"/>
    <property type="match status" value="1"/>
</dbReference>
<dbReference type="GO" id="GO:0003700">
    <property type="term" value="F:DNA-binding transcription factor activity"/>
    <property type="evidence" value="ECO:0007669"/>
    <property type="project" value="InterPro"/>
</dbReference>
<dbReference type="InterPro" id="IPR013087">
    <property type="entry name" value="Znf_C2H2_type"/>
</dbReference>
<dbReference type="PANTHER" id="PTHR45730">
    <property type="entry name" value="ZINC FINGER PROTEIN JAGGED"/>
    <property type="match status" value="1"/>
</dbReference>
<dbReference type="EMBL" id="LFYR01000692">
    <property type="protein sequence ID" value="KMZ70938.1"/>
    <property type="molecule type" value="Genomic_DNA"/>
</dbReference>
<feature type="compositionally biased region" description="Acidic residues" evidence="2">
    <location>
        <begin position="168"/>
        <end position="177"/>
    </location>
</feature>
<dbReference type="Gene3D" id="3.30.160.60">
    <property type="entry name" value="Classic Zinc Finger"/>
    <property type="match status" value="1"/>
</dbReference>
<dbReference type="InterPro" id="IPR036236">
    <property type="entry name" value="Znf_C2H2_sf"/>
</dbReference>
<dbReference type="GO" id="GO:0008270">
    <property type="term" value="F:zinc ion binding"/>
    <property type="evidence" value="ECO:0007669"/>
    <property type="project" value="UniProtKB-KW"/>
</dbReference>
<organism evidence="4 5">
    <name type="scientific">Zostera marina</name>
    <name type="common">Eelgrass</name>
    <dbReference type="NCBI Taxonomy" id="29655"/>
    <lineage>
        <taxon>Eukaryota</taxon>
        <taxon>Viridiplantae</taxon>
        <taxon>Streptophyta</taxon>
        <taxon>Embryophyta</taxon>
        <taxon>Tracheophyta</taxon>
        <taxon>Spermatophyta</taxon>
        <taxon>Magnoliopsida</taxon>
        <taxon>Liliopsida</taxon>
        <taxon>Zosteraceae</taxon>
        <taxon>Zostera</taxon>
    </lineage>
</organism>
<evidence type="ECO:0000256" key="1">
    <source>
        <dbReference type="PROSITE-ProRule" id="PRU00042"/>
    </source>
</evidence>
<proteinExistence type="predicted"/>
<feature type="region of interest" description="Disordered" evidence="2">
    <location>
        <begin position="162"/>
        <end position="184"/>
    </location>
</feature>
<accession>A0A0K9PPD8</accession>
<protein>
    <recommendedName>
        <fullName evidence="3">C2H2-type domain-containing protein</fullName>
    </recommendedName>
</protein>
<comment type="caution">
    <text evidence="4">The sequence shown here is derived from an EMBL/GenBank/DDBJ whole genome shotgun (WGS) entry which is preliminary data.</text>
</comment>
<keyword evidence="1" id="KW-0863">Zinc-finger</keyword>
<evidence type="ECO:0000313" key="5">
    <source>
        <dbReference type="Proteomes" id="UP000036987"/>
    </source>
</evidence>
<evidence type="ECO:0000313" key="4">
    <source>
        <dbReference type="EMBL" id="KMZ70938.1"/>
    </source>
</evidence>
<evidence type="ECO:0000256" key="2">
    <source>
        <dbReference type="SAM" id="MobiDB-lite"/>
    </source>
</evidence>
<dbReference type="PANTHER" id="PTHR45730:SF109">
    <property type="entry name" value="ZINC FINGER PROTEIN KNUCKLES"/>
    <property type="match status" value="1"/>
</dbReference>
<keyword evidence="5" id="KW-1185">Reference proteome</keyword>
<dbReference type="PROSITE" id="PS50157">
    <property type="entry name" value="ZINC_FINGER_C2H2_2"/>
    <property type="match status" value="1"/>
</dbReference>
<dbReference type="PROSITE" id="PS00028">
    <property type="entry name" value="ZINC_FINGER_C2H2_1"/>
    <property type="match status" value="1"/>
</dbReference>
<reference evidence="5" key="1">
    <citation type="journal article" date="2016" name="Nature">
        <title>The genome of the seagrass Zostera marina reveals angiosperm adaptation to the sea.</title>
        <authorList>
            <person name="Olsen J.L."/>
            <person name="Rouze P."/>
            <person name="Verhelst B."/>
            <person name="Lin Y.-C."/>
            <person name="Bayer T."/>
            <person name="Collen J."/>
            <person name="Dattolo E."/>
            <person name="De Paoli E."/>
            <person name="Dittami S."/>
            <person name="Maumus F."/>
            <person name="Michel G."/>
            <person name="Kersting A."/>
            <person name="Lauritano C."/>
            <person name="Lohaus R."/>
            <person name="Toepel M."/>
            <person name="Tonon T."/>
            <person name="Vanneste K."/>
            <person name="Amirebrahimi M."/>
            <person name="Brakel J."/>
            <person name="Bostroem C."/>
            <person name="Chovatia M."/>
            <person name="Grimwood J."/>
            <person name="Jenkins J.W."/>
            <person name="Jueterbock A."/>
            <person name="Mraz A."/>
            <person name="Stam W.T."/>
            <person name="Tice H."/>
            <person name="Bornberg-Bauer E."/>
            <person name="Green P.J."/>
            <person name="Pearson G.A."/>
            <person name="Procaccini G."/>
            <person name="Duarte C.M."/>
            <person name="Schmutz J."/>
            <person name="Reusch T.B.H."/>
            <person name="Van de Peer Y."/>
        </authorList>
    </citation>
    <scope>NUCLEOTIDE SEQUENCE [LARGE SCALE GENOMIC DNA]</scope>
    <source>
        <strain evidence="5">cv. Finnish</strain>
    </source>
</reference>
<sequence length="184" mass="20598">MADEEMNRSILCRNMNQAGKKVYSCQYCDRRFHSSQALGGHQNGHKQERLDNRRAQKDLEGQLPEQAFYNYPYYSSSSYRYQPYQPSYRFNFVRPSNFFSGPSSLLAAHTPFASALRSDRQLPLPLPLPSWMANNRNMEGNVNVNANLNGIAAENVAANGAGNGVGNGEDEQVDDGGLDLTLRL</sequence>
<gene>
    <name evidence="4" type="ORF">ZOSMA_18G00300</name>
</gene>
<dbReference type="AlphaFoldDB" id="A0A0K9PPD8"/>
<dbReference type="Proteomes" id="UP000036987">
    <property type="component" value="Unassembled WGS sequence"/>
</dbReference>
<evidence type="ECO:0000259" key="3">
    <source>
        <dbReference type="PROSITE" id="PS50157"/>
    </source>
</evidence>
<name>A0A0K9PPD8_ZOSMR</name>
<feature type="domain" description="C2H2-type" evidence="3">
    <location>
        <begin position="23"/>
        <end position="50"/>
    </location>
</feature>
<keyword evidence="1" id="KW-0862">Zinc</keyword>
<dbReference type="Pfam" id="PF13912">
    <property type="entry name" value="zf-C2H2_6"/>
    <property type="match status" value="1"/>
</dbReference>
<keyword evidence="1" id="KW-0479">Metal-binding</keyword>
<dbReference type="InterPro" id="IPR045320">
    <property type="entry name" value="JAGGED/SL1-like"/>
</dbReference>